<dbReference type="GO" id="GO:0035299">
    <property type="term" value="F:inositol-1,3,4,5,6-pentakisphosphate 2-kinase activity"/>
    <property type="evidence" value="ECO:0007669"/>
    <property type="project" value="UniProtKB-EC"/>
</dbReference>
<evidence type="ECO:0000256" key="3">
    <source>
        <dbReference type="ARBA" id="ARBA00014846"/>
    </source>
</evidence>
<comment type="function">
    <text evidence="8">Phosphorylates Ins(1,3,4,5,6)P5 at position 2 to form Ins(1,2,3,4,5,6)P6 (InsP6 or phytate).</text>
</comment>
<dbReference type="PANTHER" id="PTHR14456:SF2">
    <property type="entry name" value="INOSITOL-PENTAKISPHOSPHATE 2-KINASE"/>
    <property type="match status" value="1"/>
</dbReference>
<comment type="domain">
    <text evidence="8">The EXKPK motif is conserved in inositol-pentakisphosphate 2-kinases of both family 1 and 2.</text>
</comment>
<comment type="caution">
    <text evidence="10">The sequence shown here is derived from an EMBL/GenBank/DDBJ whole genome shotgun (WGS) entry which is preliminary data.</text>
</comment>
<evidence type="ECO:0000256" key="8">
    <source>
        <dbReference type="RuleBase" id="RU364126"/>
    </source>
</evidence>
<dbReference type="STRING" id="1077348.A0A2G8RSG8"/>
<dbReference type="InterPro" id="IPR009286">
    <property type="entry name" value="Ins_P5_2-kin"/>
</dbReference>
<dbReference type="GO" id="GO:0032958">
    <property type="term" value="P:inositol phosphate biosynthetic process"/>
    <property type="evidence" value="ECO:0007669"/>
    <property type="project" value="TreeGrafter"/>
</dbReference>
<dbReference type="Gene3D" id="3.30.200.110">
    <property type="entry name" value="Inositol-pentakisphosphate 2-kinase, N-lobe"/>
    <property type="match status" value="1"/>
</dbReference>
<dbReference type="AlphaFoldDB" id="A0A2G8RSG8"/>
<reference evidence="10 11" key="1">
    <citation type="journal article" date="2015" name="Sci. Rep.">
        <title>Chromosome-level genome map provides insights into diverse defense mechanisms in the medicinal fungus Ganoderma sinense.</title>
        <authorList>
            <person name="Zhu Y."/>
            <person name="Xu J."/>
            <person name="Sun C."/>
            <person name="Zhou S."/>
            <person name="Xu H."/>
            <person name="Nelson D.R."/>
            <person name="Qian J."/>
            <person name="Song J."/>
            <person name="Luo H."/>
            <person name="Xiang L."/>
            <person name="Li Y."/>
            <person name="Xu Z."/>
            <person name="Ji A."/>
            <person name="Wang L."/>
            <person name="Lu S."/>
            <person name="Hayward A."/>
            <person name="Sun W."/>
            <person name="Li X."/>
            <person name="Schwartz D.C."/>
            <person name="Wang Y."/>
            <person name="Chen S."/>
        </authorList>
    </citation>
    <scope>NUCLEOTIDE SEQUENCE [LARGE SCALE GENOMIC DNA]</scope>
    <source>
        <strain evidence="10 11">ZZ0214-1</strain>
    </source>
</reference>
<evidence type="ECO:0000313" key="11">
    <source>
        <dbReference type="Proteomes" id="UP000230002"/>
    </source>
</evidence>
<evidence type="ECO:0000256" key="7">
    <source>
        <dbReference type="ARBA" id="ARBA00022840"/>
    </source>
</evidence>
<evidence type="ECO:0000256" key="4">
    <source>
        <dbReference type="ARBA" id="ARBA00022679"/>
    </source>
</evidence>
<dbReference type="Proteomes" id="UP000230002">
    <property type="component" value="Unassembled WGS sequence"/>
</dbReference>
<dbReference type="GO" id="GO:0005634">
    <property type="term" value="C:nucleus"/>
    <property type="evidence" value="ECO:0007669"/>
    <property type="project" value="TreeGrafter"/>
</dbReference>
<name>A0A2G8RSG8_9APHY</name>
<keyword evidence="11" id="KW-1185">Reference proteome</keyword>
<dbReference type="EC" id="2.7.1.158" evidence="2 8"/>
<evidence type="ECO:0000256" key="6">
    <source>
        <dbReference type="ARBA" id="ARBA00022777"/>
    </source>
</evidence>
<evidence type="ECO:0000256" key="2">
    <source>
        <dbReference type="ARBA" id="ARBA00012023"/>
    </source>
</evidence>
<keyword evidence="7 8" id="KW-0067">ATP-binding</keyword>
<feature type="region of interest" description="Disordered" evidence="9">
    <location>
        <begin position="52"/>
        <end position="75"/>
    </location>
</feature>
<dbReference type="GO" id="GO:0005524">
    <property type="term" value="F:ATP binding"/>
    <property type="evidence" value="ECO:0007669"/>
    <property type="project" value="UniProtKB-KW"/>
</dbReference>
<dbReference type="OrthoDB" id="272370at2759"/>
<comment type="catalytic activity">
    <reaction evidence="1 8">
        <text>1D-myo-inositol 1,3,4,5,6-pentakisphosphate + ATP = 1D-myo-inositol hexakisphosphate + ADP + H(+)</text>
        <dbReference type="Rhea" id="RHEA:20313"/>
        <dbReference type="ChEBI" id="CHEBI:15378"/>
        <dbReference type="ChEBI" id="CHEBI:30616"/>
        <dbReference type="ChEBI" id="CHEBI:57733"/>
        <dbReference type="ChEBI" id="CHEBI:58130"/>
        <dbReference type="ChEBI" id="CHEBI:456216"/>
        <dbReference type="EC" id="2.7.1.158"/>
    </reaction>
</comment>
<accession>A0A2G8RSG8</accession>
<organism evidence="10 11">
    <name type="scientific">Ganoderma sinense ZZ0214-1</name>
    <dbReference type="NCBI Taxonomy" id="1077348"/>
    <lineage>
        <taxon>Eukaryota</taxon>
        <taxon>Fungi</taxon>
        <taxon>Dikarya</taxon>
        <taxon>Basidiomycota</taxon>
        <taxon>Agaricomycotina</taxon>
        <taxon>Agaricomycetes</taxon>
        <taxon>Polyporales</taxon>
        <taxon>Polyporaceae</taxon>
        <taxon>Ganoderma</taxon>
    </lineage>
</organism>
<sequence>MTDTPHLADTSPQHWKYISEGGSSIVFSYSGPPHPAFNGIALRLRKAPVPELRRHEDTEQHQQPQFGEGEEHEPDDPTIVFQHAVIERLVPRQFLPRLDAVRVDRVWLQELSDQIEAQRPAQRRMKDRIDRGRRKAVLATDLVGGSGWAVEIKPKWGFLPAPAHLSEETREIKTRTCRFCMHAHLKSAQGESVALGYCPLDLFSRDRQRVTRALCTLWDVWIASGATVNNLRVFVEGQKLTPTADPISLAPLAAHLFPPEDPPVRTQTLDAIRDAFTSALLPLLLDTPVLQTLSTLQRTLDSLDVDGLSALWARLRPEHATKLGKGEPEPTIGDWTRFVDTYLAPHARDGDTASPEETEDELRYRLLAYLLSASFKDCSLILRMRPGQAGTITMIDLDVKGIDRLVKWAKLDREIIDAYRGVAPRNCVDSWASSV</sequence>
<protein>
    <recommendedName>
        <fullName evidence="3 8">Inositol-pentakisphosphate 2-kinase</fullName>
        <ecNumber evidence="2 8">2.7.1.158</ecNumber>
    </recommendedName>
</protein>
<evidence type="ECO:0000256" key="1">
    <source>
        <dbReference type="ARBA" id="ARBA00001774"/>
    </source>
</evidence>
<keyword evidence="4 8" id="KW-0808">Transferase</keyword>
<dbReference type="InterPro" id="IPR043001">
    <property type="entry name" value="IP5_2-K_N_lobe"/>
</dbReference>
<dbReference type="EMBL" id="AYKW01000067">
    <property type="protein sequence ID" value="PIL24288.1"/>
    <property type="molecule type" value="Genomic_DNA"/>
</dbReference>
<keyword evidence="6 8" id="KW-0418">Kinase</keyword>
<keyword evidence="5 8" id="KW-0547">Nucleotide-binding</keyword>
<evidence type="ECO:0000313" key="10">
    <source>
        <dbReference type="EMBL" id="PIL24288.1"/>
    </source>
</evidence>
<evidence type="ECO:0000256" key="9">
    <source>
        <dbReference type="SAM" id="MobiDB-lite"/>
    </source>
</evidence>
<evidence type="ECO:0000256" key="5">
    <source>
        <dbReference type="ARBA" id="ARBA00022741"/>
    </source>
</evidence>
<proteinExistence type="predicted"/>
<dbReference type="PANTHER" id="PTHR14456">
    <property type="entry name" value="INOSITOL POLYPHOSPHATE KINASE 1"/>
    <property type="match status" value="1"/>
</dbReference>
<gene>
    <name evidence="10" type="ORF">GSI_14041</name>
</gene>
<dbReference type="Pfam" id="PF06090">
    <property type="entry name" value="Ins_P5_2-kin"/>
    <property type="match status" value="1"/>
</dbReference>